<dbReference type="GO" id="GO:0005829">
    <property type="term" value="C:cytosol"/>
    <property type="evidence" value="ECO:0007669"/>
    <property type="project" value="TreeGrafter"/>
</dbReference>
<dbReference type="Pfam" id="PF00296">
    <property type="entry name" value="Bac_luciferase"/>
    <property type="match status" value="1"/>
</dbReference>
<dbReference type="SUPFAM" id="SSF51679">
    <property type="entry name" value="Bacterial luciferase-like"/>
    <property type="match status" value="1"/>
</dbReference>
<dbReference type="InterPro" id="IPR050766">
    <property type="entry name" value="Bact_Lucif_Oxidored"/>
</dbReference>
<sequence length="277" mass="29264">MELGRVGIWNHDIGLDDPRSREAAAELDALGYGAVWIGGSPPVSAAENVLAATERLVVATGILNIWQHRPADVAAQAKAANDKFNGRFLLGLGASHAALVANYAKPLTAMREFLDGLDAAGHTAQDRVLAALGPKMLELSAQRSAGAHPYLVTPEHTARARGTLGSGPLLAPELKAVLTNDIAKGRELAREHLALYLKLPNYVSSLRTLGFDDADFADGGSDRFVDGTVAIGDENVISDRLRQHLDAGADHVCIQVVGDPLPRAAWRSLAGLTQGHS</sequence>
<feature type="domain" description="Luciferase-like" evidence="1">
    <location>
        <begin position="21"/>
        <end position="251"/>
    </location>
</feature>
<name>A0A3E0IB44_9PSEU</name>
<reference evidence="2 3" key="1">
    <citation type="submission" date="2018-08" db="EMBL/GenBank/DDBJ databases">
        <title>Genomic Encyclopedia of Archaeal and Bacterial Type Strains, Phase II (KMG-II): from individual species to whole genera.</title>
        <authorList>
            <person name="Goeker M."/>
        </authorList>
    </citation>
    <scope>NUCLEOTIDE SEQUENCE [LARGE SCALE GENOMIC DNA]</scope>
    <source>
        <strain evidence="2 3">DSM 45791</strain>
    </source>
</reference>
<gene>
    <name evidence="2" type="ORF">BCF44_101982</name>
</gene>
<keyword evidence="3" id="KW-1185">Reference proteome</keyword>
<dbReference type="AlphaFoldDB" id="A0A3E0IB44"/>
<dbReference type="NCBIfam" id="TIGR03620">
    <property type="entry name" value="F420_MSMEG_4141"/>
    <property type="match status" value="1"/>
</dbReference>
<dbReference type="PANTHER" id="PTHR30137">
    <property type="entry name" value="LUCIFERASE-LIKE MONOOXYGENASE"/>
    <property type="match status" value="1"/>
</dbReference>
<evidence type="ECO:0000313" key="2">
    <source>
        <dbReference type="EMBL" id="REH55954.1"/>
    </source>
</evidence>
<dbReference type="InterPro" id="IPR019922">
    <property type="entry name" value="Lucif-like_OxRdatse_MSMEG_4141"/>
</dbReference>
<dbReference type="InterPro" id="IPR011251">
    <property type="entry name" value="Luciferase-like_dom"/>
</dbReference>
<accession>A0A3E0IB44</accession>
<dbReference type="Gene3D" id="3.20.20.30">
    <property type="entry name" value="Luciferase-like domain"/>
    <property type="match status" value="2"/>
</dbReference>
<organism evidence="2 3">
    <name type="scientific">Kutzneria buriramensis</name>
    <dbReference type="NCBI Taxonomy" id="1045776"/>
    <lineage>
        <taxon>Bacteria</taxon>
        <taxon>Bacillati</taxon>
        <taxon>Actinomycetota</taxon>
        <taxon>Actinomycetes</taxon>
        <taxon>Pseudonocardiales</taxon>
        <taxon>Pseudonocardiaceae</taxon>
        <taxon>Kutzneria</taxon>
    </lineage>
</organism>
<dbReference type="RefSeq" id="WP_116172771.1">
    <property type="nucleotide sequence ID" value="NZ_CP144375.1"/>
</dbReference>
<proteinExistence type="predicted"/>
<evidence type="ECO:0000259" key="1">
    <source>
        <dbReference type="Pfam" id="PF00296"/>
    </source>
</evidence>
<comment type="caution">
    <text evidence="2">The sequence shown here is derived from an EMBL/GenBank/DDBJ whole genome shotgun (WGS) entry which is preliminary data.</text>
</comment>
<dbReference type="PANTHER" id="PTHR30137:SF18">
    <property type="entry name" value="CONSERVED PROTEIN"/>
    <property type="match status" value="1"/>
</dbReference>
<protein>
    <submittedName>
        <fullName evidence="2">Putative F420-dependent oxidoreductase</fullName>
    </submittedName>
</protein>
<dbReference type="GO" id="GO:0016705">
    <property type="term" value="F:oxidoreductase activity, acting on paired donors, with incorporation or reduction of molecular oxygen"/>
    <property type="evidence" value="ECO:0007669"/>
    <property type="project" value="InterPro"/>
</dbReference>
<dbReference type="OrthoDB" id="4760590at2"/>
<evidence type="ECO:0000313" key="3">
    <source>
        <dbReference type="Proteomes" id="UP000256269"/>
    </source>
</evidence>
<dbReference type="Proteomes" id="UP000256269">
    <property type="component" value="Unassembled WGS sequence"/>
</dbReference>
<dbReference type="InterPro" id="IPR036661">
    <property type="entry name" value="Luciferase-like_sf"/>
</dbReference>
<dbReference type="EMBL" id="QUNO01000001">
    <property type="protein sequence ID" value="REH55954.1"/>
    <property type="molecule type" value="Genomic_DNA"/>
</dbReference>